<feature type="non-terminal residue" evidence="2">
    <location>
        <position position="1"/>
    </location>
</feature>
<protein>
    <submittedName>
        <fullName evidence="2">Uncharacterized protein</fullName>
    </submittedName>
</protein>
<gene>
    <name evidence="2" type="ORF">EFL26_05820</name>
</gene>
<keyword evidence="3" id="KW-1185">Reference proteome</keyword>
<organism evidence="2 3">
    <name type="scientific">Nocardioides pocheonensis</name>
    <dbReference type="NCBI Taxonomy" id="661485"/>
    <lineage>
        <taxon>Bacteria</taxon>
        <taxon>Bacillati</taxon>
        <taxon>Actinomycetota</taxon>
        <taxon>Actinomycetes</taxon>
        <taxon>Propionibacteriales</taxon>
        <taxon>Nocardioidaceae</taxon>
        <taxon>Nocardioides</taxon>
    </lineage>
</organism>
<feature type="transmembrane region" description="Helical" evidence="1">
    <location>
        <begin position="35"/>
        <end position="56"/>
    </location>
</feature>
<keyword evidence="1" id="KW-0472">Membrane</keyword>
<comment type="caution">
    <text evidence="2">The sequence shown here is derived from an EMBL/GenBank/DDBJ whole genome shotgun (WGS) entry which is preliminary data.</text>
</comment>
<keyword evidence="1" id="KW-0812">Transmembrane</keyword>
<evidence type="ECO:0000256" key="1">
    <source>
        <dbReference type="SAM" id="Phobius"/>
    </source>
</evidence>
<dbReference type="Proteomes" id="UP000279994">
    <property type="component" value="Unassembled WGS sequence"/>
</dbReference>
<accession>A0A3N0GUT9</accession>
<evidence type="ECO:0000313" key="2">
    <source>
        <dbReference type="EMBL" id="RNM16233.1"/>
    </source>
</evidence>
<proteinExistence type="predicted"/>
<reference evidence="2 3" key="1">
    <citation type="submission" date="2018-11" db="EMBL/GenBank/DDBJ databases">
        <authorList>
            <person name="Li F."/>
        </authorList>
    </citation>
    <scope>NUCLEOTIDE SEQUENCE [LARGE SCALE GENOMIC DNA]</scope>
    <source>
        <strain evidence="2 3">Gsoil 818</strain>
    </source>
</reference>
<feature type="non-terminal residue" evidence="2">
    <location>
        <position position="68"/>
    </location>
</feature>
<evidence type="ECO:0000313" key="3">
    <source>
        <dbReference type="Proteomes" id="UP000279994"/>
    </source>
</evidence>
<sequence>GAPQMKKHKSVAGSAGLFRIRSLVAFRHQSRVARVLSAVAALAIALVFVPTTAFAVHDTGKFELDGNI</sequence>
<dbReference type="AlphaFoldDB" id="A0A3N0GUT9"/>
<name>A0A3N0GUT9_9ACTN</name>
<keyword evidence="1" id="KW-1133">Transmembrane helix</keyword>
<dbReference type="EMBL" id="RJSF01000012">
    <property type="protein sequence ID" value="RNM16233.1"/>
    <property type="molecule type" value="Genomic_DNA"/>
</dbReference>